<dbReference type="Pfam" id="PF02875">
    <property type="entry name" value="Mur_ligase_C"/>
    <property type="match status" value="1"/>
</dbReference>
<name>A0A1F5Z3P3_9BACT</name>
<evidence type="ECO:0000256" key="3">
    <source>
        <dbReference type="ARBA" id="ARBA00013025"/>
    </source>
</evidence>
<dbReference type="InterPro" id="IPR018109">
    <property type="entry name" value="Folylpolyglutamate_synth_CS"/>
</dbReference>
<dbReference type="Proteomes" id="UP000177354">
    <property type="component" value="Unassembled WGS sequence"/>
</dbReference>
<dbReference type="Pfam" id="PF08245">
    <property type="entry name" value="Mur_ligase_M"/>
    <property type="match status" value="1"/>
</dbReference>
<dbReference type="FunFam" id="3.40.1190.10:FF:000011">
    <property type="entry name" value="Folylpolyglutamate synthase/dihydrofolate synthase"/>
    <property type="match status" value="1"/>
</dbReference>
<dbReference type="InterPro" id="IPR013221">
    <property type="entry name" value="Mur_ligase_cen"/>
</dbReference>
<comment type="catalytic activity">
    <reaction evidence="10">
        <text>(6S)-5,6,7,8-tetrahydrofolyl-(gamma-L-Glu)(n) + L-glutamate + ATP = (6S)-5,6,7,8-tetrahydrofolyl-(gamma-L-Glu)(n+1) + ADP + phosphate + H(+)</text>
        <dbReference type="Rhea" id="RHEA:10580"/>
        <dbReference type="Rhea" id="RHEA-COMP:14738"/>
        <dbReference type="Rhea" id="RHEA-COMP:14740"/>
        <dbReference type="ChEBI" id="CHEBI:15378"/>
        <dbReference type="ChEBI" id="CHEBI:29985"/>
        <dbReference type="ChEBI" id="CHEBI:30616"/>
        <dbReference type="ChEBI" id="CHEBI:43474"/>
        <dbReference type="ChEBI" id="CHEBI:141005"/>
        <dbReference type="ChEBI" id="CHEBI:456216"/>
        <dbReference type="EC" id="6.3.2.17"/>
    </reaction>
</comment>
<evidence type="ECO:0000256" key="6">
    <source>
        <dbReference type="ARBA" id="ARBA00022741"/>
    </source>
</evidence>
<comment type="cofactor">
    <cofactor evidence="1">
        <name>Mg(2+)</name>
        <dbReference type="ChEBI" id="CHEBI:18420"/>
    </cofactor>
</comment>
<evidence type="ECO:0000259" key="13">
    <source>
        <dbReference type="Pfam" id="PF08245"/>
    </source>
</evidence>
<evidence type="ECO:0000259" key="12">
    <source>
        <dbReference type="Pfam" id="PF02875"/>
    </source>
</evidence>
<keyword evidence="5" id="KW-0479">Metal-binding</keyword>
<accession>A0A1F5Z3P3</accession>
<reference evidence="14 15" key="1">
    <citation type="journal article" date="2016" name="Nat. Commun.">
        <title>Thousands of microbial genomes shed light on interconnected biogeochemical processes in an aquifer system.</title>
        <authorList>
            <person name="Anantharaman K."/>
            <person name="Brown C.T."/>
            <person name="Hug L.A."/>
            <person name="Sharon I."/>
            <person name="Castelle C.J."/>
            <person name="Probst A.J."/>
            <person name="Thomas B.C."/>
            <person name="Singh A."/>
            <person name="Wilkins M.J."/>
            <person name="Karaoz U."/>
            <person name="Brodie E.L."/>
            <person name="Williams K.H."/>
            <person name="Hubbard S.S."/>
            <person name="Banfield J.F."/>
        </authorList>
    </citation>
    <scope>NUCLEOTIDE SEQUENCE [LARGE SCALE GENOMIC DNA]</scope>
</reference>
<feature type="domain" description="Mur ligase central" evidence="13">
    <location>
        <begin position="51"/>
        <end position="279"/>
    </location>
</feature>
<dbReference type="NCBIfam" id="TIGR01499">
    <property type="entry name" value="folC"/>
    <property type="match status" value="1"/>
</dbReference>
<dbReference type="AlphaFoldDB" id="A0A1F5Z3P3"/>
<dbReference type="GO" id="GO:0005524">
    <property type="term" value="F:ATP binding"/>
    <property type="evidence" value="ECO:0007669"/>
    <property type="project" value="UniProtKB-KW"/>
</dbReference>
<evidence type="ECO:0000256" key="5">
    <source>
        <dbReference type="ARBA" id="ARBA00022723"/>
    </source>
</evidence>
<dbReference type="Gene3D" id="3.40.1190.10">
    <property type="entry name" value="Mur-like, catalytic domain"/>
    <property type="match status" value="1"/>
</dbReference>
<dbReference type="EMBL" id="MFJF01000012">
    <property type="protein sequence ID" value="OGG07046.1"/>
    <property type="molecule type" value="Genomic_DNA"/>
</dbReference>
<dbReference type="GO" id="GO:0005737">
    <property type="term" value="C:cytoplasm"/>
    <property type="evidence" value="ECO:0007669"/>
    <property type="project" value="TreeGrafter"/>
</dbReference>
<evidence type="ECO:0000256" key="2">
    <source>
        <dbReference type="ARBA" id="ARBA00008276"/>
    </source>
</evidence>
<dbReference type="GO" id="GO:0004326">
    <property type="term" value="F:tetrahydrofolylpolyglutamate synthase activity"/>
    <property type="evidence" value="ECO:0007669"/>
    <property type="project" value="UniProtKB-EC"/>
</dbReference>
<dbReference type="PANTHER" id="PTHR11136:SF0">
    <property type="entry name" value="DIHYDROFOLATE SYNTHETASE-RELATED"/>
    <property type="match status" value="1"/>
</dbReference>
<evidence type="ECO:0000256" key="9">
    <source>
        <dbReference type="ARBA" id="ARBA00030592"/>
    </source>
</evidence>
<comment type="caution">
    <text evidence="14">The sequence shown here is derived from an EMBL/GenBank/DDBJ whole genome shotgun (WGS) entry which is preliminary data.</text>
</comment>
<evidence type="ECO:0000256" key="10">
    <source>
        <dbReference type="ARBA" id="ARBA00047493"/>
    </source>
</evidence>
<proteinExistence type="inferred from homology"/>
<dbReference type="Gene3D" id="3.90.190.20">
    <property type="entry name" value="Mur ligase, C-terminal domain"/>
    <property type="match status" value="1"/>
</dbReference>
<dbReference type="EC" id="6.3.2.17" evidence="3"/>
<organism evidence="14 15">
    <name type="scientific">Candidatus Gottesmanbacteria bacterium RIFCSPHIGHO2_01_FULL_40_15</name>
    <dbReference type="NCBI Taxonomy" id="1798376"/>
    <lineage>
        <taxon>Bacteria</taxon>
        <taxon>Candidatus Gottesmaniibacteriota</taxon>
    </lineage>
</organism>
<evidence type="ECO:0000256" key="4">
    <source>
        <dbReference type="ARBA" id="ARBA00022598"/>
    </source>
</evidence>
<keyword evidence="6 11" id="KW-0547">Nucleotide-binding</keyword>
<keyword evidence="4 11" id="KW-0436">Ligase</keyword>
<evidence type="ECO:0000256" key="8">
    <source>
        <dbReference type="ARBA" id="ARBA00022842"/>
    </source>
</evidence>
<dbReference type="GO" id="GO:0008841">
    <property type="term" value="F:dihydrofolate synthase activity"/>
    <property type="evidence" value="ECO:0007669"/>
    <property type="project" value="TreeGrafter"/>
</dbReference>
<dbReference type="InterPro" id="IPR004101">
    <property type="entry name" value="Mur_ligase_C"/>
</dbReference>
<sequence length="445" mass="50143">MIKTYEEAVKYLEKFIPTADKRHPGELGIVRMRLLAALLDNPQNKFKTIHVAGTSGKGSTATILANILARKYRVGLHTSPHLERLNERIAISDNRKIFREVTNKEFVELTNEIKPKIEKMEKDLLAPSYFEIVTASAFNFFMKERVDVAVIEAGLGGKVDATNIINPVISIITNIGLDHTDVLGETVEEIAKDKAKIIKKGITLVTGVRQTRVVNIVKAESRKLRAKSLFLNKDFSVNIRKITEKGTYFDYAGEKNYKNLFIPLPGKHQAENATLAIRAAEVMGKYGFEADENSIRRTLKTVTIPGRMEIIREKPYVILDGAHNPDKIRALVNAFNDIWANRKATVVLAIKEGKNAFEMIYNLLPISQKIIITQYKIMTEQGEITSYNTGIIEEKIRKINKKIPIISITDTEKAVKSAIKKAERRDIILITGSLYLVGLVRPIFK</sequence>
<evidence type="ECO:0000256" key="7">
    <source>
        <dbReference type="ARBA" id="ARBA00022840"/>
    </source>
</evidence>
<keyword evidence="8" id="KW-0460">Magnesium</keyword>
<dbReference type="InterPro" id="IPR036565">
    <property type="entry name" value="Mur-like_cat_sf"/>
</dbReference>
<dbReference type="GO" id="GO:0046872">
    <property type="term" value="F:metal ion binding"/>
    <property type="evidence" value="ECO:0007669"/>
    <property type="project" value="UniProtKB-KW"/>
</dbReference>
<keyword evidence="7 11" id="KW-0067">ATP-binding</keyword>
<evidence type="ECO:0000313" key="14">
    <source>
        <dbReference type="EMBL" id="OGG07046.1"/>
    </source>
</evidence>
<dbReference type="PROSITE" id="PS01012">
    <property type="entry name" value="FOLYLPOLYGLU_SYNT_2"/>
    <property type="match status" value="1"/>
</dbReference>
<dbReference type="SUPFAM" id="SSF53244">
    <property type="entry name" value="MurD-like peptide ligases, peptide-binding domain"/>
    <property type="match status" value="1"/>
</dbReference>
<evidence type="ECO:0000256" key="1">
    <source>
        <dbReference type="ARBA" id="ARBA00001946"/>
    </source>
</evidence>
<evidence type="ECO:0000313" key="15">
    <source>
        <dbReference type="Proteomes" id="UP000177354"/>
    </source>
</evidence>
<protein>
    <recommendedName>
        <fullName evidence="3">tetrahydrofolate synthase</fullName>
        <ecNumber evidence="3">6.3.2.17</ecNumber>
    </recommendedName>
    <alternativeName>
        <fullName evidence="9">Tetrahydrofolylpolyglutamate synthase</fullName>
    </alternativeName>
</protein>
<dbReference type="InterPro" id="IPR001645">
    <property type="entry name" value="Folylpolyglutamate_synth"/>
</dbReference>
<comment type="similarity">
    <text evidence="2 11">Belongs to the folylpolyglutamate synthase family.</text>
</comment>
<dbReference type="PANTHER" id="PTHR11136">
    <property type="entry name" value="FOLYLPOLYGLUTAMATE SYNTHASE-RELATED"/>
    <property type="match status" value="1"/>
</dbReference>
<gene>
    <name evidence="14" type="ORF">A2777_04230</name>
</gene>
<dbReference type="PIRSF" id="PIRSF001563">
    <property type="entry name" value="Folylpolyglu_synth"/>
    <property type="match status" value="1"/>
</dbReference>
<evidence type="ECO:0000256" key="11">
    <source>
        <dbReference type="PIRNR" id="PIRNR001563"/>
    </source>
</evidence>
<dbReference type="SUPFAM" id="SSF53623">
    <property type="entry name" value="MurD-like peptide ligases, catalytic domain"/>
    <property type="match status" value="1"/>
</dbReference>
<dbReference type="InterPro" id="IPR036615">
    <property type="entry name" value="Mur_ligase_C_dom_sf"/>
</dbReference>
<feature type="domain" description="Mur ligase C-terminal" evidence="12">
    <location>
        <begin position="306"/>
        <end position="433"/>
    </location>
</feature>